<dbReference type="PROSITE" id="PS52016">
    <property type="entry name" value="TONB_DEPENDENT_REC_3"/>
    <property type="match status" value="1"/>
</dbReference>
<evidence type="ECO:0000256" key="8">
    <source>
        <dbReference type="ARBA" id="ARBA00023170"/>
    </source>
</evidence>
<evidence type="ECO:0000256" key="10">
    <source>
        <dbReference type="PROSITE-ProRule" id="PRU01360"/>
    </source>
</evidence>
<dbReference type="InterPro" id="IPR012910">
    <property type="entry name" value="Plug_dom"/>
</dbReference>
<evidence type="ECO:0000256" key="12">
    <source>
        <dbReference type="SAM" id="SignalP"/>
    </source>
</evidence>
<evidence type="ECO:0000313" key="16">
    <source>
        <dbReference type="Proteomes" id="UP000249375"/>
    </source>
</evidence>
<keyword evidence="9 10" id="KW-0998">Cell outer membrane</keyword>
<reference evidence="15 16" key="1">
    <citation type="submission" date="2018-11" db="EMBL/GenBank/DDBJ databases">
        <authorList>
            <person name="Na S.W."/>
            <person name="Baik M."/>
        </authorList>
    </citation>
    <scope>NUCLEOTIDE SEQUENCE [LARGE SCALE GENOMIC DNA]</scope>
    <source>
        <strain evidence="15 16">E39</strain>
    </source>
</reference>
<keyword evidence="7 10" id="KW-0472">Membrane</keyword>
<evidence type="ECO:0000256" key="4">
    <source>
        <dbReference type="ARBA" id="ARBA00022692"/>
    </source>
</evidence>
<dbReference type="SUPFAM" id="SSF56935">
    <property type="entry name" value="Porins"/>
    <property type="match status" value="1"/>
</dbReference>
<keyword evidence="3 10" id="KW-1134">Transmembrane beta strand</keyword>
<evidence type="ECO:0000256" key="3">
    <source>
        <dbReference type="ARBA" id="ARBA00022452"/>
    </source>
</evidence>
<evidence type="ECO:0000256" key="1">
    <source>
        <dbReference type="ARBA" id="ARBA00004571"/>
    </source>
</evidence>
<evidence type="ECO:0000256" key="6">
    <source>
        <dbReference type="ARBA" id="ARBA00023077"/>
    </source>
</evidence>
<proteinExistence type="inferred from homology"/>
<sequence length="629" mass="70411">MNKYIALTILSIISVSAFSQIDTTSIDLERAVVTGTRNATDERYLPMSISVINREKLTENARTNILPTLTEQVPGLFTSSRGMLGYGVSGGGAGEINLRGISGGAGQLLVLIDGHPQYQGVYSHPVSDSYQTMIADHVEILRGPASVLYGSNAMGGVINIITRDMKHDGVSTDIHLGAGSWGSFSAEASNQYRKGRFSSTAAAQYQRSDNHRPNMGFEQYGGYLKLNYKLNDNWKVFADGNITRFNASNPGKTDALLLEARQWITRGAVAFGIDNHYNRTSGRFTVYDNFGIHKINDGHSAGTAPQSDLFRSKDYLLGISWYQSANLFQGNRTTVGVDYQHIYGHAYYTDRESGEEVTSGRRINMKQSGKSHRNDIAGYVDFRQDLLSWLTIDLGIRLDHHSVSGTEWVPQGGLVVRPIINGEMKAMISKGFRNPSMREMYLYPPSNEDLRPERMMNYELTWKHRLLSNMLTYGVNLFYIKADNLIQTTTIEGKPRNINTGEVENVGAELELAWRINRHWSVNTNHSFLHMHRHVLAAPEYKGYIGVNFRQGRWSTTAGLMQVSGLFTEIGANEKKEHFTLLNATIGYQLSKNIRLWAKGDNLLAQRYEINTGFPMPRATFMGGVDIHF</sequence>
<dbReference type="GO" id="GO:0015344">
    <property type="term" value="F:siderophore uptake transmembrane transporter activity"/>
    <property type="evidence" value="ECO:0007669"/>
    <property type="project" value="TreeGrafter"/>
</dbReference>
<dbReference type="Pfam" id="PF00593">
    <property type="entry name" value="TonB_dep_Rec_b-barrel"/>
    <property type="match status" value="1"/>
</dbReference>
<dbReference type="Gene3D" id="2.40.170.20">
    <property type="entry name" value="TonB-dependent receptor, beta-barrel domain"/>
    <property type="match status" value="1"/>
</dbReference>
<evidence type="ECO:0000256" key="9">
    <source>
        <dbReference type="ARBA" id="ARBA00023237"/>
    </source>
</evidence>
<dbReference type="CDD" id="cd01347">
    <property type="entry name" value="ligand_gated_channel"/>
    <property type="match status" value="1"/>
</dbReference>
<evidence type="ECO:0000256" key="2">
    <source>
        <dbReference type="ARBA" id="ARBA00022448"/>
    </source>
</evidence>
<name>A0A5P8E4Q7_9BACT</name>
<keyword evidence="2 10" id="KW-0813">Transport</keyword>
<evidence type="ECO:0000256" key="7">
    <source>
        <dbReference type="ARBA" id="ARBA00023136"/>
    </source>
</evidence>
<dbReference type="GO" id="GO:0044718">
    <property type="term" value="P:siderophore transmembrane transport"/>
    <property type="evidence" value="ECO:0007669"/>
    <property type="project" value="TreeGrafter"/>
</dbReference>
<keyword evidence="8 15" id="KW-0675">Receptor</keyword>
<dbReference type="Gene3D" id="2.170.130.10">
    <property type="entry name" value="TonB-dependent receptor, plug domain"/>
    <property type="match status" value="1"/>
</dbReference>
<evidence type="ECO:0000259" key="14">
    <source>
        <dbReference type="Pfam" id="PF07715"/>
    </source>
</evidence>
<keyword evidence="5 12" id="KW-0732">Signal</keyword>
<comment type="similarity">
    <text evidence="10 11">Belongs to the TonB-dependent receptor family.</text>
</comment>
<feature type="domain" description="TonB-dependent receptor plug" evidence="14">
    <location>
        <begin position="43"/>
        <end position="157"/>
    </location>
</feature>
<dbReference type="Pfam" id="PF07715">
    <property type="entry name" value="Plug"/>
    <property type="match status" value="1"/>
</dbReference>
<dbReference type="RefSeq" id="WP_111897718.1">
    <property type="nucleotide sequence ID" value="NZ_CP033459.1"/>
</dbReference>
<keyword evidence="4 10" id="KW-0812">Transmembrane</keyword>
<organism evidence="15 16">
    <name type="scientific">Pseudoprevotella muciniphila</name>
    <dbReference type="NCBI Taxonomy" id="2133944"/>
    <lineage>
        <taxon>Bacteria</taxon>
        <taxon>Pseudomonadati</taxon>
        <taxon>Bacteroidota</taxon>
        <taxon>Bacteroidia</taxon>
        <taxon>Bacteroidales</taxon>
        <taxon>Prevotellaceae</taxon>
        <taxon>Pseudoprevotella</taxon>
    </lineage>
</organism>
<dbReference type="InterPro" id="IPR037066">
    <property type="entry name" value="Plug_dom_sf"/>
</dbReference>
<gene>
    <name evidence="15" type="ORF">C7Y71_002070</name>
</gene>
<evidence type="ECO:0000256" key="11">
    <source>
        <dbReference type="RuleBase" id="RU003357"/>
    </source>
</evidence>
<dbReference type="Proteomes" id="UP000249375">
    <property type="component" value="Chromosome"/>
</dbReference>
<feature type="signal peptide" evidence="12">
    <location>
        <begin position="1"/>
        <end position="19"/>
    </location>
</feature>
<keyword evidence="6 11" id="KW-0798">TonB box</keyword>
<accession>A0A5P8E4Q7</accession>
<evidence type="ECO:0000256" key="5">
    <source>
        <dbReference type="ARBA" id="ARBA00022729"/>
    </source>
</evidence>
<dbReference type="KEGG" id="alq:C7Y71_002070"/>
<dbReference type="PANTHER" id="PTHR30069:SF29">
    <property type="entry name" value="HEMOGLOBIN AND HEMOGLOBIN-HAPTOGLOBIN-BINDING PROTEIN 1-RELATED"/>
    <property type="match status" value="1"/>
</dbReference>
<dbReference type="PANTHER" id="PTHR30069">
    <property type="entry name" value="TONB-DEPENDENT OUTER MEMBRANE RECEPTOR"/>
    <property type="match status" value="1"/>
</dbReference>
<feature type="chain" id="PRO_5024459409" evidence="12">
    <location>
        <begin position="20"/>
        <end position="629"/>
    </location>
</feature>
<dbReference type="GO" id="GO:0009279">
    <property type="term" value="C:cell outer membrane"/>
    <property type="evidence" value="ECO:0007669"/>
    <property type="project" value="UniProtKB-SubCell"/>
</dbReference>
<dbReference type="OrthoDB" id="1109239at2"/>
<dbReference type="EMBL" id="CP033459">
    <property type="protein sequence ID" value="QFQ11906.1"/>
    <property type="molecule type" value="Genomic_DNA"/>
</dbReference>
<evidence type="ECO:0000313" key="15">
    <source>
        <dbReference type="EMBL" id="QFQ11906.1"/>
    </source>
</evidence>
<dbReference type="InterPro" id="IPR036942">
    <property type="entry name" value="Beta-barrel_TonB_sf"/>
</dbReference>
<keyword evidence="16" id="KW-1185">Reference proteome</keyword>
<dbReference type="InterPro" id="IPR039426">
    <property type="entry name" value="TonB-dep_rcpt-like"/>
</dbReference>
<evidence type="ECO:0000259" key="13">
    <source>
        <dbReference type="Pfam" id="PF00593"/>
    </source>
</evidence>
<dbReference type="InterPro" id="IPR000531">
    <property type="entry name" value="Beta-barrel_TonB"/>
</dbReference>
<comment type="subcellular location">
    <subcellularLocation>
        <location evidence="1 10">Cell outer membrane</location>
        <topology evidence="1 10">Multi-pass membrane protein</topology>
    </subcellularLocation>
</comment>
<protein>
    <submittedName>
        <fullName evidence="15">TonB-dependent receptor</fullName>
    </submittedName>
</protein>
<feature type="domain" description="TonB-dependent receptor-like beta-barrel" evidence="13">
    <location>
        <begin position="274"/>
        <end position="603"/>
    </location>
</feature>
<dbReference type="AlphaFoldDB" id="A0A5P8E4Q7"/>